<dbReference type="KEGG" id="pbt:ING2E5B_0528"/>
<evidence type="ECO:0000313" key="4">
    <source>
        <dbReference type="Proteomes" id="UP000032417"/>
    </source>
</evidence>
<dbReference type="Proteomes" id="UP000032417">
    <property type="component" value="Chromosome 1"/>
</dbReference>
<name>A0A098BXC0_9BACT</name>
<dbReference type="EMBL" id="LN515532">
    <property type="protein sequence ID" value="CEA15295.1"/>
    <property type="molecule type" value="Genomic_DNA"/>
</dbReference>
<dbReference type="HOGENOM" id="CLU_1089309_0_0_10"/>
<keyword evidence="2" id="KW-0472">Membrane</keyword>
<proteinExistence type="predicted"/>
<evidence type="ECO:0000313" key="3">
    <source>
        <dbReference type="EMBL" id="CEA15295.1"/>
    </source>
</evidence>
<keyword evidence="4" id="KW-1185">Reference proteome</keyword>
<gene>
    <name evidence="3" type="ORF">ING2E5B_0528</name>
</gene>
<evidence type="ECO:0000256" key="2">
    <source>
        <dbReference type="SAM" id="Phobius"/>
    </source>
</evidence>
<evidence type="ECO:0000256" key="1">
    <source>
        <dbReference type="SAM" id="Coils"/>
    </source>
</evidence>
<keyword evidence="2" id="KW-0812">Transmembrane</keyword>
<organism evidence="3 4">
    <name type="scientific">Fermentimonas caenicola</name>
    <dbReference type="NCBI Taxonomy" id="1562970"/>
    <lineage>
        <taxon>Bacteria</taxon>
        <taxon>Pseudomonadati</taxon>
        <taxon>Bacteroidota</taxon>
        <taxon>Bacteroidia</taxon>
        <taxon>Bacteroidales</taxon>
        <taxon>Dysgonomonadaceae</taxon>
        <taxon>Fermentimonas</taxon>
    </lineage>
</organism>
<dbReference type="AlphaFoldDB" id="A0A098BXC0"/>
<keyword evidence="2" id="KW-1133">Transmembrane helix</keyword>
<accession>A0A098BXC0</accession>
<sequence length="255" mass="29631">MSWNTMNQNIRMINYRELYFRISNFRISTFRKSNDKKTGFVQKTLFLFFSISCALLFSFGCKPQRIISEGVVSENMVSQSMVSESMVSQTDNSSVLQLKDSMRIMATQIAILESDLKRSREENINLRSETLMYEVNYDTNTTVDSITKRPAVIREVYTISKKFYEESVREYKTLLQEASIEIKNISTRNSNLKLINESLEKENLELMSERNSKSESNSMSKSNSMSECNSKFGFKYKIIIAVVILIIVIKYVRKN</sequence>
<keyword evidence="1" id="KW-0175">Coiled coil</keyword>
<feature type="coiled-coil region" evidence="1">
    <location>
        <begin position="161"/>
        <end position="216"/>
    </location>
</feature>
<reference evidence="3 4" key="1">
    <citation type="submission" date="2014-08" db="EMBL/GenBank/DDBJ databases">
        <authorList>
            <person name="Wibberg D."/>
        </authorList>
    </citation>
    <scope>NUCLEOTIDE SEQUENCE [LARGE SCALE GENOMIC DNA]</scope>
    <source>
        <strain evidence="4">ING2-E5B</strain>
    </source>
</reference>
<feature type="transmembrane region" description="Helical" evidence="2">
    <location>
        <begin position="234"/>
        <end position="252"/>
    </location>
</feature>
<protein>
    <submittedName>
        <fullName evidence="3">Putative membrane protein</fullName>
    </submittedName>
</protein>